<comment type="caution">
    <text evidence="2">The sequence shown here is derived from an EMBL/GenBank/DDBJ whole genome shotgun (WGS) entry which is preliminary data.</text>
</comment>
<name>A0ABU5NZN3_9GAMM</name>
<dbReference type="RefSeq" id="WP_322855736.1">
    <property type="nucleotide sequence ID" value="NZ_JAYDCJ010000003.1"/>
</dbReference>
<evidence type="ECO:0000313" key="2">
    <source>
        <dbReference type="EMBL" id="MEA1081270.1"/>
    </source>
</evidence>
<dbReference type="Proteomes" id="UP001305746">
    <property type="component" value="Unassembled WGS sequence"/>
</dbReference>
<reference evidence="2 3" key="1">
    <citation type="submission" date="2023-12" db="EMBL/GenBank/DDBJ databases">
        <title>Marinobacter qingdaonensis sp. nov., isolated from the intertidal sediment of Qingdao, PR China.</title>
        <authorList>
            <person name="Li Y."/>
        </authorList>
    </citation>
    <scope>NUCLEOTIDE SEQUENCE [LARGE SCALE GENOMIC DNA]</scope>
    <source>
        <strain evidence="2 3">ASW11-75</strain>
    </source>
</reference>
<feature type="domain" description="BLUF" evidence="1">
    <location>
        <begin position="3"/>
        <end position="100"/>
    </location>
</feature>
<organism evidence="2 3">
    <name type="scientific">Marinobacter qingdaonensis</name>
    <dbReference type="NCBI Taxonomy" id="3108486"/>
    <lineage>
        <taxon>Bacteria</taxon>
        <taxon>Pseudomonadati</taxon>
        <taxon>Pseudomonadota</taxon>
        <taxon>Gammaproteobacteria</taxon>
        <taxon>Pseudomonadales</taxon>
        <taxon>Marinobacteraceae</taxon>
        <taxon>Marinobacter</taxon>
    </lineage>
</organism>
<keyword evidence="3" id="KW-1185">Reference proteome</keyword>
<dbReference type="InterPro" id="IPR007024">
    <property type="entry name" value="BLUF_domain"/>
</dbReference>
<evidence type="ECO:0000313" key="3">
    <source>
        <dbReference type="Proteomes" id="UP001305746"/>
    </source>
</evidence>
<gene>
    <name evidence="2" type="ORF">U5822_11360</name>
</gene>
<dbReference type="EMBL" id="JAYDCJ010000003">
    <property type="protein sequence ID" value="MEA1081270.1"/>
    <property type="molecule type" value="Genomic_DNA"/>
</dbReference>
<accession>A0ABU5NZN3</accession>
<proteinExistence type="predicted"/>
<dbReference type="Pfam" id="PF04940">
    <property type="entry name" value="BLUF"/>
    <property type="match status" value="1"/>
</dbReference>
<dbReference type="SUPFAM" id="SSF54975">
    <property type="entry name" value="Acylphosphatase/BLUF domain-like"/>
    <property type="match status" value="1"/>
</dbReference>
<dbReference type="InterPro" id="IPR036046">
    <property type="entry name" value="Acylphosphatase-like_dom_sf"/>
</dbReference>
<evidence type="ECO:0000259" key="1">
    <source>
        <dbReference type="PROSITE" id="PS50925"/>
    </source>
</evidence>
<sequence length="190" mass="21172">MPLMRLAYASEATFQSKPVEKGVEPHVARILLTSRRNNAQRHVTGGLYYGNNRFFQYLEGDEAEVMELFQKIREDDRHTNIVILIEEPLQQTTFENWSMKYVPLSVDVRRLLESHGLVSFEPASFTARQCEEMIDLIRKSSEDQKLVNYDDPQPGAATTGASVVSPGLKAGLIVAALGLVGALVFAGSML</sequence>
<protein>
    <submittedName>
        <fullName evidence="2">BLUF domain-containing protein</fullName>
    </submittedName>
</protein>
<dbReference type="PROSITE" id="PS50925">
    <property type="entry name" value="BLUF"/>
    <property type="match status" value="1"/>
</dbReference>
<dbReference type="SMART" id="SM01034">
    <property type="entry name" value="BLUF"/>
    <property type="match status" value="1"/>
</dbReference>
<dbReference type="Gene3D" id="3.30.70.100">
    <property type="match status" value="1"/>
</dbReference>